<dbReference type="Proteomes" id="UP000078200">
    <property type="component" value="Unassembled WGS sequence"/>
</dbReference>
<name>A0A1A9UU39_GLOAU</name>
<dbReference type="EnsemblMetazoa" id="GAUT015296-RA">
    <property type="protein sequence ID" value="GAUT015296-PA"/>
    <property type="gene ID" value="GAUT015296"/>
</dbReference>
<proteinExistence type="predicted"/>
<dbReference type="AlphaFoldDB" id="A0A1A9UU39"/>
<reference evidence="1" key="1">
    <citation type="submission" date="2020-05" db="UniProtKB">
        <authorList>
            <consortium name="EnsemblMetazoa"/>
        </authorList>
    </citation>
    <scope>IDENTIFICATION</scope>
    <source>
        <strain evidence="1">TTRI</strain>
    </source>
</reference>
<evidence type="ECO:0000313" key="1">
    <source>
        <dbReference type="EnsemblMetazoa" id="GAUT015296-PA"/>
    </source>
</evidence>
<sequence length="158" mass="17781">MRKNLKIGSYYDASCNFVGFKAEVLVVESVILGKFQKINNFFNTPASPQGTHKRLQPTAVGARDSLIKYEEYTAFLFIFSLTCSTTPDTTENLKAFEAVEQKKANYASYTNTSGTVSNNRRFASDERWSKDGHKKLCGICSSQSEYILVACLNIIRIY</sequence>
<organism evidence="1 2">
    <name type="scientific">Glossina austeni</name>
    <name type="common">Savannah tsetse fly</name>
    <dbReference type="NCBI Taxonomy" id="7395"/>
    <lineage>
        <taxon>Eukaryota</taxon>
        <taxon>Metazoa</taxon>
        <taxon>Ecdysozoa</taxon>
        <taxon>Arthropoda</taxon>
        <taxon>Hexapoda</taxon>
        <taxon>Insecta</taxon>
        <taxon>Pterygota</taxon>
        <taxon>Neoptera</taxon>
        <taxon>Endopterygota</taxon>
        <taxon>Diptera</taxon>
        <taxon>Brachycera</taxon>
        <taxon>Muscomorpha</taxon>
        <taxon>Hippoboscoidea</taxon>
        <taxon>Glossinidae</taxon>
        <taxon>Glossina</taxon>
    </lineage>
</organism>
<evidence type="ECO:0000313" key="2">
    <source>
        <dbReference type="Proteomes" id="UP000078200"/>
    </source>
</evidence>
<protein>
    <submittedName>
        <fullName evidence="1">Uncharacterized protein</fullName>
    </submittedName>
</protein>
<dbReference type="VEuPathDB" id="VectorBase:GAUT015296"/>
<accession>A0A1A9UU39</accession>
<keyword evidence="2" id="KW-1185">Reference proteome</keyword>